<evidence type="ECO:0000256" key="5">
    <source>
        <dbReference type="SAM" id="Phobius"/>
    </source>
</evidence>
<keyword evidence="4 5" id="KW-0472">Membrane</keyword>
<protein>
    <submittedName>
        <fullName evidence="6">Uncharacterized UPF0721 integral membrane protein</fullName>
    </submittedName>
</protein>
<feature type="transmembrane region" description="Helical" evidence="5">
    <location>
        <begin position="150"/>
        <end position="174"/>
    </location>
</feature>
<dbReference type="GO" id="GO:0016020">
    <property type="term" value="C:membrane"/>
    <property type="evidence" value="ECO:0007669"/>
    <property type="project" value="UniProtKB-SubCell"/>
</dbReference>
<keyword evidence="2 5" id="KW-0812">Transmembrane</keyword>
<accession>A0A3B0WJI7</accession>
<feature type="transmembrane region" description="Helical" evidence="5">
    <location>
        <begin position="112"/>
        <end position="129"/>
    </location>
</feature>
<dbReference type="Pfam" id="PF01925">
    <property type="entry name" value="TauE"/>
    <property type="match status" value="1"/>
</dbReference>
<keyword evidence="3 5" id="KW-1133">Transmembrane helix</keyword>
<feature type="transmembrane region" description="Helical" evidence="5">
    <location>
        <begin position="180"/>
        <end position="203"/>
    </location>
</feature>
<dbReference type="AlphaFoldDB" id="A0A3B0WJI7"/>
<name>A0A3B0WJI7_9ZZZZ</name>
<feature type="transmembrane region" description="Helical" evidence="5">
    <location>
        <begin position="12"/>
        <end position="45"/>
    </location>
</feature>
<evidence type="ECO:0000256" key="3">
    <source>
        <dbReference type="ARBA" id="ARBA00022989"/>
    </source>
</evidence>
<evidence type="ECO:0000256" key="2">
    <source>
        <dbReference type="ARBA" id="ARBA00022692"/>
    </source>
</evidence>
<sequence length="267" mass="28599">MLELNLIEISIYVLTGACAGFAAGLLGVGGGLIIVPVLFFIFAGQGHETQYLMQMALATSLATIVITSISSAHAHHKKQAVLWPLVFLLTPGIIFGAWFGGLFAAAVNSEHLKLFFIVFEFFVATNMLLKKQTTQHNTTIRKPIATIGGAVIGFVSTIVGIGGGTMTVPFLHWFNISMRNAIATSAACGLPIALIGAISYVYASYQLPINSAYAIGYLQLDALLFISATSFLFAPLGAKIAHSISEKTLRLSFTALLFMLAFIMLFK</sequence>
<proteinExistence type="predicted"/>
<evidence type="ECO:0000256" key="4">
    <source>
        <dbReference type="ARBA" id="ARBA00023136"/>
    </source>
</evidence>
<dbReference type="PANTHER" id="PTHR43483">
    <property type="entry name" value="MEMBRANE TRANSPORTER PROTEIN HI_0806-RELATED"/>
    <property type="match status" value="1"/>
</dbReference>
<dbReference type="EMBL" id="UOFD01000018">
    <property type="protein sequence ID" value="VAW50777.1"/>
    <property type="molecule type" value="Genomic_DNA"/>
</dbReference>
<gene>
    <name evidence="6" type="ORF">MNBD_GAMMA06-395</name>
</gene>
<evidence type="ECO:0000313" key="6">
    <source>
        <dbReference type="EMBL" id="VAW50777.1"/>
    </source>
</evidence>
<feature type="transmembrane region" description="Helical" evidence="5">
    <location>
        <begin position="51"/>
        <end position="69"/>
    </location>
</feature>
<dbReference type="PANTHER" id="PTHR43483:SF3">
    <property type="entry name" value="MEMBRANE TRANSPORTER PROTEIN HI_0806-RELATED"/>
    <property type="match status" value="1"/>
</dbReference>
<feature type="transmembrane region" description="Helical" evidence="5">
    <location>
        <begin position="248"/>
        <end position="266"/>
    </location>
</feature>
<comment type="subcellular location">
    <subcellularLocation>
        <location evidence="1">Membrane</location>
        <topology evidence="1">Multi-pass membrane protein</topology>
    </subcellularLocation>
</comment>
<reference evidence="6" key="1">
    <citation type="submission" date="2018-06" db="EMBL/GenBank/DDBJ databases">
        <authorList>
            <person name="Zhirakovskaya E."/>
        </authorList>
    </citation>
    <scope>NUCLEOTIDE SEQUENCE</scope>
</reference>
<evidence type="ECO:0000256" key="1">
    <source>
        <dbReference type="ARBA" id="ARBA00004141"/>
    </source>
</evidence>
<dbReference type="InterPro" id="IPR002781">
    <property type="entry name" value="TM_pro_TauE-like"/>
</dbReference>
<feature type="transmembrane region" description="Helical" evidence="5">
    <location>
        <begin position="81"/>
        <end position="106"/>
    </location>
</feature>
<feature type="transmembrane region" description="Helical" evidence="5">
    <location>
        <begin position="215"/>
        <end position="236"/>
    </location>
</feature>
<organism evidence="6">
    <name type="scientific">hydrothermal vent metagenome</name>
    <dbReference type="NCBI Taxonomy" id="652676"/>
    <lineage>
        <taxon>unclassified sequences</taxon>
        <taxon>metagenomes</taxon>
        <taxon>ecological metagenomes</taxon>
    </lineage>
</organism>